<dbReference type="SUPFAM" id="SSF46785">
    <property type="entry name" value="Winged helix' DNA-binding domain"/>
    <property type="match status" value="1"/>
</dbReference>
<evidence type="ECO:0000256" key="1">
    <source>
        <dbReference type="SAM" id="MobiDB-lite"/>
    </source>
</evidence>
<dbReference type="Gene3D" id="1.10.10.10">
    <property type="entry name" value="Winged helix-like DNA-binding domain superfamily/Winged helix DNA-binding domain"/>
    <property type="match status" value="1"/>
</dbReference>
<dbReference type="InterPro" id="IPR036388">
    <property type="entry name" value="WH-like_DNA-bd_sf"/>
</dbReference>
<dbReference type="PRINTS" id="PR00598">
    <property type="entry name" value="HTHMARR"/>
</dbReference>
<sequence length="189" mass="20765">MSDPTSGVFAGTAEVGTAETGTAEVGTAEGEATGPARAEPRWLTANQQLAWRNLLEGHELLMSQLDKELRAAHGIGMPEYELLVRLSEQPDHAMRMAQLADEVGMSRSRLTHIVARMESRGLLSRAAIAEDGRGVVCRMTEGGWQLLQTAAPTHVEGVRDHLIDLLNEDEVETMKNIFLKVNAHMRELR</sequence>
<proteinExistence type="predicted"/>
<feature type="domain" description="HTH marR-type" evidence="2">
    <location>
        <begin position="47"/>
        <end position="183"/>
    </location>
</feature>
<keyword evidence="4" id="KW-1185">Reference proteome</keyword>
<reference evidence="4" key="1">
    <citation type="journal article" date="2019" name="Int. J. Syst. Evol. Microbiol.">
        <title>The Global Catalogue of Microorganisms (GCM) 10K type strain sequencing project: providing services to taxonomists for standard genome sequencing and annotation.</title>
        <authorList>
            <consortium name="The Broad Institute Genomics Platform"/>
            <consortium name="The Broad Institute Genome Sequencing Center for Infectious Disease"/>
            <person name="Wu L."/>
            <person name="Ma J."/>
        </authorList>
    </citation>
    <scope>NUCLEOTIDE SEQUENCE [LARGE SCALE GENOMIC DNA]</scope>
    <source>
        <strain evidence="4">JCM 17458</strain>
    </source>
</reference>
<feature type="compositionally biased region" description="Low complexity" evidence="1">
    <location>
        <begin position="10"/>
        <end position="34"/>
    </location>
</feature>
<dbReference type="PANTHER" id="PTHR33164:SF99">
    <property type="entry name" value="MARR FAMILY REGULATORY PROTEIN"/>
    <property type="match status" value="1"/>
</dbReference>
<accession>A0ABP8EL69</accession>
<dbReference type="Pfam" id="PF01047">
    <property type="entry name" value="MarR"/>
    <property type="match status" value="1"/>
</dbReference>
<evidence type="ECO:0000313" key="3">
    <source>
        <dbReference type="EMBL" id="GAA4284711.1"/>
    </source>
</evidence>
<dbReference type="Proteomes" id="UP001501586">
    <property type="component" value="Unassembled WGS sequence"/>
</dbReference>
<gene>
    <name evidence="3" type="ORF">GCM10022261_22420</name>
</gene>
<dbReference type="InterPro" id="IPR000835">
    <property type="entry name" value="HTH_MarR-typ"/>
</dbReference>
<dbReference type="SMART" id="SM00347">
    <property type="entry name" value="HTH_MARR"/>
    <property type="match status" value="1"/>
</dbReference>
<feature type="region of interest" description="Disordered" evidence="1">
    <location>
        <begin position="1"/>
        <end position="41"/>
    </location>
</feature>
<dbReference type="InterPro" id="IPR036390">
    <property type="entry name" value="WH_DNA-bd_sf"/>
</dbReference>
<name>A0ABP8EL69_9MICO</name>
<dbReference type="PANTHER" id="PTHR33164">
    <property type="entry name" value="TRANSCRIPTIONAL REGULATOR, MARR FAMILY"/>
    <property type="match status" value="1"/>
</dbReference>
<dbReference type="RefSeq" id="WP_236862692.1">
    <property type="nucleotide sequence ID" value="NZ_BAABAZ010000006.1"/>
</dbReference>
<comment type="caution">
    <text evidence="3">The sequence shown here is derived from an EMBL/GenBank/DDBJ whole genome shotgun (WGS) entry which is preliminary data.</text>
</comment>
<dbReference type="PROSITE" id="PS50995">
    <property type="entry name" value="HTH_MARR_2"/>
    <property type="match status" value="1"/>
</dbReference>
<organism evidence="3 4">
    <name type="scientific">Brevibacterium daeguense</name>
    <dbReference type="NCBI Taxonomy" id="909936"/>
    <lineage>
        <taxon>Bacteria</taxon>
        <taxon>Bacillati</taxon>
        <taxon>Actinomycetota</taxon>
        <taxon>Actinomycetes</taxon>
        <taxon>Micrococcales</taxon>
        <taxon>Brevibacteriaceae</taxon>
        <taxon>Brevibacterium</taxon>
    </lineage>
</organism>
<protein>
    <submittedName>
        <fullName evidence="3">MarR family transcriptional regulator</fullName>
    </submittedName>
</protein>
<dbReference type="InterPro" id="IPR039422">
    <property type="entry name" value="MarR/SlyA-like"/>
</dbReference>
<evidence type="ECO:0000259" key="2">
    <source>
        <dbReference type="PROSITE" id="PS50995"/>
    </source>
</evidence>
<dbReference type="EMBL" id="BAABAZ010000006">
    <property type="protein sequence ID" value="GAA4284711.1"/>
    <property type="molecule type" value="Genomic_DNA"/>
</dbReference>
<evidence type="ECO:0000313" key="4">
    <source>
        <dbReference type="Proteomes" id="UP001501586"/>
    </source>
</evidence>